<protein>
    <submittedName>
        <fullName evidence="3">Transposase</fullName>
    </submittedName>
</protein>
<reference evidence="3 4" key="1">
    <citation type="journal article" date="2020" name="G3 (Bethesda)">
        <title>CeMbio - The Caenorhabditis elegans Microbiome Resource.</title>
        <authorList>
            <person name="Dirksen P."/>
            <person name="Assie A."/>
            <person name="Zimmermann J."/>
            <person name="Zhang F."/>
            <person name="Tietje A.M."/>
            <person name="Marsh S.A."/>
            <person name="Felix M.A."/>
            <person name="Shapira M."/>
            <person name="Kaleta C."/>
            <person name="Schulenburg H."/>
            <person name="Samuel B."/>
        </authorList>
    </citation>
    <scope>NUCLEOTIDE SEQUENCE [LARGE SCALE GENOMIC DNA]</scope>
    <source>
        <strain evidence="3 4">MSPm1</strain>
    </source>
</reference>
<gene>
    <name evidence="3" type="ORF">HS968_10205</name>
</gene>
<name>A0A7G5DUH9_9PSED</name>
<keyword evidence="4" id="KW-1185">Reference proteome</keyword>
<evidence type="ECO:0000313" key="4">
    <source>
        <dbReference type="Proteomes" id="UP000515276"/>
    </source>
</evidence>
<feature type="region of interest" description="Disordered" evidence="1">
    <location>
        <begin position="1"/>
        <end position="52"/>
    </location>
</feature>
<accession>A0A7G5DUH9</accession>
<evidence type="ECO:0000313" key="3">
    <source>
        <dbReference type="EMBL" id="QMV65404.1"/>
    </source>
</evidence>
<evidence type="ECO:0000259" key="2">
    <source>
        <dbReference type="Pfam" id="PF15542"/>
    </source>
</evidence>
<feature type="domain" description="Bacterial toxin 50" evidence="2">
    <location>
        <begin position="7"/>
        <end position="92"/>
    </location>
</feature>
<sequence>MPAVKWSAQEKHFPGHNSYTPGRSVLSSDPRKLAESAGTGQQVGNIPLGMPGSKERVNFGGPIGTYIDGAGVATPTANEIIHYSKDGIHIVPVRP</sequence>
<organism evidence="3 4">
    <name type="scientific">Pseudomonas berkeleyensis</name>
    <dbReference type="NCBI Taxonomy" id="2726956"/>
    <lineage>
        <taxon>Bacteria</taxon>
        <taxon>Pseudomonadati</taxon>
        <taxon>Pseudomonadota</taxon>
        <taxon>Gammaproteobacteria</taxon>
        <taxon>Pseudomonadales</taxon>
        <taxon>Pseudomonadaceae</taxon>
        <taxon>Pseudomonas</taxon>
    </lineage>
</organism>
<feature type="compositionally biased region" description="Polar residues" evidence="1">
    <location>
        <begin position="17"/>
        <end position="27"/>
    </location>
</feature>
<dbReference type="EMBL" id="CP059139">
    <property type="protein sequence ID" value="QMV65404.1"/>
    <property type="molecule type" value="Genomic_DNA"/>
</dbReference>
<evidence type="ECO:0000256" key="1">
    <source>
        <dbReference type="SAM" id="MobiDB-lite"/>
    </source>
</evidence>
<dbReference type="RefSeq" id="WP_182371151.1">
    <property type="nucleotide sequence ID" value="NZ_CP059139.1"/>
</dbReference>
<dbReference type="InterPro" id="IPR029100">
    <property type="entry name" value="Ntox50"/>
</dbReference>
<dbReference type="AlphaFoldDB" id="A0A7G5DUH9"/>
<dbReference type="Proteomes" id="UP000515276">
    <property type="component" value="Chromosome"/>
</dbReference>
<dbReference type="Pfam" id="PF15542">
    <property type="entry name" value="Ntox50"/>
    <property type="match status" value="1"/>
</dbReference>
<proteinExistence type="predicted"/>